<sequence length="132" mass="14996">MPDLPFPIRKECPPGACVCQRDDLLETPGADCTILRLTKEEEKRLCERIEAVETYEELLRISARLQQQLGIVLTIEPGDNEVRTVMGLTIELAEQKGLCRKTREAIPAAIRRCMKRKPEIIYTLLNSRGLFG</sequence>
<dbReference type="RefSeq" id="WP_154372919.1">
    <property type="nucleotide sequence ID" value="NZ_WKJJ01000005.1"/>
</dbReference>
<dbReference type="EMBL" id="WKJJ01000005">
    <property type="protein sequence ID" value="MRV71892.1"/>
    <property type="molecule type" value="Genomic_DNA"/>
</dbReference>
<dbReference type="Proteomes" id="UP000446768">
    <property type="component" value="Unassembled WGS sequence"/>
</dbReference>
<accession>A0A7X2IKW1</accession>
<evidence type="ECO:0000313" key="1">
    <source>
        <dbReference type="EMBL" id="MRV71892.1"/>
    </source>
</evidence>
<organism evidence="1 2">
    <name type="scientific">Pseudoduganella rivuli</name>
    <dbReference type="NCBI Taxonomy" id="2666085"/>
    <lineage>
        <taxon>Bacteria</taxon>
        <taxon>Pseudomonadati</taxon>
        <taxon>Pseudomonadota</taxon>
        <taxon>Betaproteobacteria</taxon>
        <taxon>Burkholderiales</taxon>
        <taxon>Oxalobacteraceae</taxon>
        <taxon>Telluria group</taxon>
        <taxon>Pseudoduganella</taxon>
    </lineage>
</organism>
<gene>
    <name evidence="1" type="ORF">GJ700_09180</name>
</gene>
<reference evidence="1 2" key="1">
    <citation type="submission" date="2019-11" db="EMBL/GenBank/DDBJ databases">
        <title>Novel species isolated from a subtropical stream in China.</title>
        <authorList>
            <person name="Lu H."/>
        </authorList>
    </citation>
    <scope>NUCLEOTIDE SEQUENCE [LARGE SCALE GENOMIC DNA]</scope>
    <source>
        <strain evidence="1 2">FT92W</strain>
    </source>
</reference>
<name>A0A7X2IKW1_9BURK</name>
<evidence type="ECO:0008006" key="3">
    <source>
        <dbReference type="Google" id="ProtNLM"/>
    </source>
</evidence>
<comment type="caution">
    <text evidence="1">The sequence shown here is derived from an EMBL/GenBank/DDBJ whole genome shotgun (WGS) entry which is preliminary data.</text>
</comment>
<proteinExistence type="predicted"/>
<protein>
    <recommendedName>
        <fullName evidence="3">Ribosomal protein S3AE</fullName>
    </recommendedName>
</protein>
<dbReference type="AlphaFoldDB" id="A0A7X2IKW1"/>
<evidence type="ECO:0000313" key="2">
    <source>
        <dbReference type="Proteomes" id="UP000446768"/>
    </source>
</evidence>
<keyword evidence="2" id="KW-1185">Reference proteome</keyword>